<proteinExistence type="predicted"/>
<gene>
    <name evidence="1" type="ORF">H0G86_008484</name>
</gene>
<evidence type="ECO:0000313" key="2">
    <source>
        <dbReference type="Proteomes" id="UP000826661"/>
    </source>
</evidence>
<dbReference type="Pfam" id="PF14099">
    <property type="entry name" value="Polysacc_lyase"/>
    <property type="match status" value="1"/>
</dbReference>
<sequence length="287" mass="32831">MSVDHFLEIISIQRGLHIKTPSKETITSKMVAIQSIFAAVLAILPAASATRSFYNDGHLNGWDFVRHENQGTVSEVSNVVFKGNSALKMTQTYTPGYKDRYHSEVDHNRGYVRGEEQFYGFAFRLSEDWQFQPQSYNIAQFIANRPGAGCGGDDWMPSSMFWIQNNQLYGRYVNGHYRQPNCGRNIVTRPNLATVSAGVWHRIVLQINWKSDNTGYFKVWFDGVKVHEEYNVATTVDDDSVFQFRVGLYANSWHDDGHMTGSQSFRQVWYDEISVGTTFDDVNPDLH</sequence>
<organism evidence="1 2">
    <name type="scientific">Trichoderma simmonsii</name>
    <dbReference type="NCBI Taxonomy" id="1491479"/>
    <lineage>
        <taxon>Eukaryota</taxon>
        <taxon>Fungi</taxon>
        <taxon>Dikarya</taxon>
        <taxon>Ascomycota</taxon>
        <taxon>Pezizomycotina</taxon>
        <taxon>Sordariomycetes</taxon>
        <taxon>Hypocreomycetidae</taxon>
        <taxon>Hypocreales</taxon>
        <taxon>Hypocreaceae</taxon>
        <taxon>Trichoderma</taxon>
    </lineage>
</organism>
<dbReference type="Proteomes" id="UP000826661">
    <property type="component" value="Chromosome IV"/>
</dbReference>
<evidence type="ECO:0000313" key="1">
    <source>
        <dbReference type="EMBL" id="QYT01447.1"/>
    </source>
</evidence>
<dbReference type="GO" id="GO:0016829">
    <property type="term" value="F:lyase activity"/>
    <property type="evidence" value="ECO:0007669"/>
    <property type="project" value="UniProtKB-KW"/>
</dbReference>
<accession>A0A8G0PHE2</accession>
<dbReference type="EMBL" id="CP075867">
    <property type="protein sequence ID" value="QYT01447.1"/>
    <property type="molecule type" value="Genomic_DNA"/>
</dbReference>
<protein>
    <submittedName>
        <fullName evidence="1">Polysaccharide lyase family 20 protein</fullName>
    </submittedName>
</protein>
<dbReference type="InterPro" id="IPR025975">
    <property type="entry name" value="Polysacc_lyase"/>
</dbReference>
<dbReference type="AlphaFoldDB" id="A0A8G0PHE2"/>
<name>A0A8G0PHE2_9HYPO</name>
<keyword evidence="1" id="KW-0456">Lyase</keyword>
<reference evidence="1 2" key="1">
    <citation type="journal article" date="2021" name="BMC Genomics">
        <title>Telomere-to-telomere genome assembly of asparaginase-producing Trichoderma simmonsii.</title>
        <authorList>
            <person name="Chung D."/>
            <person name="Kwon Y.M."/>
            <person name="Yang Y."/>
        </authorList>
    </citation>
    <scope>NUCLEOTIDE SEQUENCE [LARGE SCALE GENOMIC DNA]</scope>
    <source>
        <strain evidence="1 2">GH-Sj1</strain>
    </source>
</reference>
<dbReference type="Gene3D" id="2.60.120.200">
    <property type="match status" value="1"/>
</dbReference>
<keyword evidence="2" id="KW-1185">Reference proteome</keyword>